<evidence type="ECO:0000313" key="2">
    <source>
        <dbReference type="Proteomes" id="UP000557717"/>
    </source>
</evidence>
<comment type="caution">
    <text evidence="1">The sequence shown here is derived from an EMBL/GenBank/DDBJ whole genome shotgun (WGS) entry which is preliminary data.</text>
</comment>
<keyword evidence="2" id="KW-1185">Reference proteome</keyword>
<dbReference type="Proteomes" id="UP000557717">
    <property type="component" value="Unassembled WGS sequence"/>
</dbReference>
<proteinExistence type="predicted"/>
<evidence type="ECO:0000313" key="1">
    <source>
        <dbReference type="EMBL" id="MBB5349893.1"/>
    </source>
</evidence>
<gene>
    <name evidence="1" type="ORF">HNR46_000114</name>
</gene>
<dbReference type="EMBL" id="JACHFD010000001">
    <property type="protein sequence ID" value="MBB5349893.1"/>
    <property type="molecule type" value="Genomic_DNA"/>
</dbReference>
<organism evidence="1 2">
    <name type="scientific">Haloferula luteola</name>
    <dbReference type="NCBI Taxonomy" id="595692"/>
    <lineage>
        <taxon>Bacteria</taxon>
        <taxon>Pseudomonadati</taxon>
        <taxon>Verrucomicrobiota</taxon>
        <taxon>Verrucomicrobiia</taxon>
        <taxon>Verrucomicrobiales</taxon>
        <taxon>Verrucomicrobiaceae</taxon>
        <taxon>Haloferula</taxon>
    </lineage>
</organism>
<sequence>MRFEEVAVKSPFDMPALKVPVFPEWDFAISGAGVLNAGWSC</sequence>
<reference evidence="1 2" key="1">
    <citation type="submission" date="2020-08" db="EMBL/GenBank/DDBJ databases">
        <title>Genomic Encyclopedia of Type Strains, Phase IV (KMG-IV): sequencing the most valuable type-strain genomes for metagenomic binning, comparative biology and taxonomic classification.</title>
        <authorList>
            <person name="Goeker M."/>
        </authorList>
    </citation>
    <scope>NUCLEOTIDE SEQUENCE [LARGE SCALE GENOMIC DNA]</scope>
    <source>
        <strain evidence="1 2">YC6886</strain>
    </source>
</reference>
<dbReference type="AlphaFoldDB" id="A0A840UY49"/>
<accession>A0A840UY49</accession>
<protein>
    <submittedName>
        <fullName evidence="1">Uncharacterized protein</fullName>
    </submittedName>
</protein>
<name>A0A840UY49_9BACT</name>